<evidence type="ECO:0000313" key="2">
    <source>
        <dbReference type="Proteomes" id="UP001148629"/>
    </source>
</evidence>
<organism evidence="1 2">
    <name type="scientific">Fusarium decemcellulare</name>
    <dbReference type="NCBI Taxonomy" id="57161"/>
    <lineage>
        <taxon>Eukaryota</taxon>
        <taxon>Fungi</taxon>
        <taxon>Dikarya</taxon>
        <taxon>Ascomycota</taxon>
        <taxon>Pezizomycotina</taxon>
        <taxon>Sordariomycetes</taxon>
        <taxon>Hypocreomycetidae</taxon>
        <taxon>Hypocreales</taxon>
        <taxon>Nectriaceae</taxon>
        <taxon>Fusarium</taxon>
        <taxon>Fusarium decemcellulare species complex</taxon>
    </lineage>
</organism>
<accession>A0ACC1RWL6</accession>
<reference evidence="1" key="1">
    <citation type="submission" date="2022-08" db="EMBL/GenBank/DDBJ databases">
        <title>Genome Sequence of Fusarium decemcellulare.</title>
        <authorList>
            <person name="Buettner E."/>
        </authorList>
    </citation>
    <scope>NUCLEOTIDE SEQUENCE</scope>
    <source>
        <strain evidence="1">Babe19</strain>
    </source>
</reference>
<dbReference type="EMBL" id="JANRMS010001595">
    <property type="protein sequence ID" value="KAJ3527214.1"/>
    <property type="molecule type" value="Genomic_DNA"/>
</dbReference>
<keyword evidence="2" id="KW-1185">Reference proteome</keyword>
<dbReference type="Proteomes" id="UP001148629">
    <property type="component" value="Unassembled WGS sequence"/>
</dbReference>
<sequence>MRFPLLPKDQTFSDPKDQKLLESIKAQRGPAGLSDLDCALLYSPEITRGWKALFGAIRSSASISVATRELAISRLAIVNQVKIEYDTHSRMFVQASQGKVTGEALEYIKSIPIGSHNLRSSGPGGLSEKDIAVLAFTDEVTKHLRVTDAVFEELQQHFDNKQIVDLTVLVAAYNAVSRIVLPLQLFNEV</sequence>
<proteinExistence type="predicted"/>
<comment type="caution">
    <text evidence="1">The sequence shown here is derived from an EMBL/GenBank/DDBJ whole genome shotgun (WGS) entry which is preliminary data.</text>
</comment>
<gene>
    <name evidence="1" type="ORF">NM208_g10811</name>
</gene>
<evidence type="ECO:0000313" key="1">
    <source>
        <dbReference type="EMBL" id="KAJ3527214.1"/>
    </source>
</evidence>
<name>A0ACC1RWL6_9HYPO</name>
<protein>
    <submittedName>
        <fullName evidence="1">Uncharacterized protein</fullName>
    </submittedName>
</protein>